<proteinExistence type="inferred from homology"/>
<evidence type="ECO:0000256" key="5">
    <source>
        <dbReference type="ARBA" id="ARBA00022692"/>
    </source>
</evidence>
<evidence type="ECO:0000256" key="7">
    <source>
        <dbReference type="ARBA" id="ARBA00023136"/>
    </source>
</evidence>
<dbReference type="Pfam" id="PF01925">
    <property type="entry name" value="TauE"/>
    <property type="match status" value="1"/>
</dbReference>
<keyword evidence="3" id="KW-0813">Transport</keyword>
<evidence type="ECO:0000313" key="9">
    <source>
        <dbReference type="EMBL" id="MFJ5445293.1"/>
    </source>
</evidence>
<evidence type="ECO:0000256" key="4">
    <source>
        <dbReference type="ARBA" id="ARBA00022475"/>
    </source>
</evidence>
<dbReference type="PANTHER" id="PTHR30269">
    <property type="entry name" value="TRANSMEMBRANE PROTEIN YFCA"/>
    <property type="match status" value="1"/>
</dbReference>
<feature type="transmembrane region" description="Helical" evidence="8">
    <location>
        <begin position="132"/>
        <end position="151"/>
    </location>
</feature>
<keyword evidence="5 8" id="KW-0812">Transmembrane</keyword>
<feature type="transmembrane region" description="Helical" evidence="8">
    <location>
        <begin position="194"/>
        <end position="215"/>
    </location>
</feature>
<reference evidence="9 10" key="1">
    <citation type="submission" date="2024-11" db="EMBL/GenBank/DDBJ databases">
        <authorList>
            <person name="Kaparullina E.N."/>
            <person name="Delegan Y.A."/>
            <person name="Doronina N.V."/>
        </authorList>
    </citation>
    <scope>NUCLEOTIDE SEQUENCE [LARGE SCALE GENOMIC DNA]</scope>
    <source>
        <strain evidence="9 10">7sh_L</strain>
    </source>
</reference>
<feature type="transmembrane region" description="Helical" evidence="8">
    <location>
        <begin position="41"/>
        <end position="61"/>
    </location>
</feature>
<evidence type="ECO:0000256" key="2">
    <source>
        <dbReference type="ARBA" id="ARBA00009142"/>
    </source>
</evidence>
<evidence type="ECO:0000313" key="10">
    <source>
        <dbReference type="Proteomes" id="UP001617669"/>
    </source>
</evidence>
<comment type="caution">
    <text evidence="9">The sequence shown here is derived from an EMBL/GenBank/DDBJ whole genome shotgun (WGS) entry which is preliminary data.</text>
</comment>
<dbReference type="Proteomes" id="UP001617669">
    <property type="component" value="Unassembled WGS sequence"/>
</dbReference>
<evidence type="ECO:0000256" key="8">
    <source>
        <dbReference type="RuleBase" id="RU363041"/>
    </source>
</evidence>
<evidence type="ECO:0000256" key="1">
    <source>
        <dbReference type="ARBA" id="ARBA00004651"/>
    </source>
</evidence>
<accession>A0ABW8GJZ0</accession>
<gene>
    <name evidence="9" type="ORF">ACIKP9_03545</name>
</gene>
<comment type="similarity">
    <text evidence="2 8">Belongs to the 4-toluene sulfonate uptake permease (TSUP) (TC 2.A.102) family.</text>
</comment>
<name>A0ABW8GJZ0_9PROT</name>
<keyword evidence="6 8" id="KW-1133">Transmembrane helix</keyword>
<keyword evidence="10" id="KW-1185">Reference proteome</keyword>
<dbReference type="PANTHER" id="PTHR30269:SF37">
    <property type="entry name" value="MEMBRANE TRANSPORTER PROTEIN"/>
    <property type="match status" value="1"/>
</dbReference>
<comment type="subcellular location">
    <subcellularLocation>
        <location evidence="1 8">Cell membrane</location>
        <topology evidence="1 8">Multi-pass membrane protein</topology>
    </subcellularLocation>
</comment>
<feature type="transmembrane region" description="Helical" evidence="8">
    <location>
        <begin position="68"/>
        <end position="87"/>
    </location>
</feature>
<feature type="transmembrane region" description="Helical" evidence="8">
    <location>
        <begin position="227"/>
        <end position="245"/>
    </location>
</feature>
<organism evidence="9 10">
    <name type="scientific">Methylobacillus methanolivorans</name>
    <dbReference type="NCBI Taxonomy" id="1848927"/>
    <lineage>
        <taxon>Bacteria</taxon>
        <taxon>Pseudomonadati</taxon>
        <taxon>Pseudomonadota</taxon>
        <taxon>Betaproteobacteria</taxon>
        <taxon>Nitrosomonadales</taxon>
        <taxon>Methylophilaceae</taxon>
        <taxon>Methylobacillus</taxon>
    </lineage>
</organism>
<protein>
    <recommendedName>
        <fullName evidence="8">Probable membrane transporter protein</fullName>
    </recommendedName>
</protein>
<sequence>MVYLNIFLVAFLAFALSMICGGGAGLLLIPILGYALPAAQVPAALSIGTSISSITKLYLFFQQINWNIVKHFLPFALPGVLVGAWLLSYLAPMYIELCMALFLVSNLPYLFRKEPATSGGNHPTLSNHFLKLIGFLAGFISALTGAIGVLFNRVYLRYGLSKEEIVATRAANEIILHIVKLCLYASFGLFTIKAFYIGMLVAVAAVASTYLMKYVLPKISIKVFSKLGYSAMVLSGVLLLNSAIVRIQEAHNPNIDIARVSKGYDATFNWDDLIYTIEFKYGEGFEFEKIIPFSDLDQARQAYVRSQDSGAAKIVIEKVYALKKISYEAYYYDHGDQLIKKIKFP</sequence>
<dbReference type="EMBL" id="JBIWXY010000001">
    <property type="protein sequence ID" value="MFJ5445293.1"/>
    <property type="molecule type" value="Genomic_DNA"/>
</dbReference>
<keyword evidence="7 8" id="KW-0472">Membrane</keyword>
<dbReference type="RefSeq" id="WP_400879361.1">
    <property type="nucleotide sequence ID" value="NZ_JBIWXY010000001.1"/>
</dbReference>
<dbReference type="InterPro" id="IPR052017">
    <property type="entry name" value="TSUP"/>
</dbReference>
<dbReference type="InterPro" id="IPR002781">
    <property type="entry name" value="TM_pro_TauE-like"/>
</dbReference>
<feature type="transmembrane region" description="Helical" evidence="8">
    <location>
        <begin position="7"/>
        <end position="35"/>
    </location>
</feature>
<keyword evidence="4 8" id="KW-1003">Cell membrane</keyword>
<evidence type="ECO:0000256" key="3">
    <source>
        <dbReference type="ARBA" id="ARBA00022448"/>
    </source>
</evidence>
<evidence type="ECO:0000256" key="6">
    <source>
        <dbReference type="ARBA" id="ARBA00022989"/>
    </source>
</evidence>